<evidence type="ECO:0000259" key="7">
    <source>
        <dbReference type="Pfam" id="PF01292"/>
    </source>
</evidence>
<dbReference type="GO" id="GO:0022904">
    <property type="term" value="P:respiratory electron transport chain"/>
    <property type="evidence" value="ECO:0007669"/>
    <property type="project" value="InterPro"/>
</dbReference>
<dbReference type="SUPFAM" id="SSF81342">
    <property type="entry name" value="Transmembrane di-heme cytochromes"/>
    <property type="match status" value="1"/>
</dbReference>
<keyword evidence="3 6" id="KW-0812">Transmembrane</keyword>
<dbReference type="GO" id="GO:0009055">
    <property type="term" value="F:electron transfer activity"/>
    <property type="evidence" value="ECO:0007669"/>
    <property type="project" value="InterPro"/>
</dbReference>
<evidence type="ECO:0000256" key="1">
    <source>
        <dbReference type="ARBA" id="ARBA00004651"/>
    </source>
</evidence>
<protein>
    <submittedName>
        <fullName evidence="8">Nickel-dependent hydrogenase cytochrome b-type subunit</fullName>
    </submittedName>
</protein>
<keyword evidence="4 6" id="KW-1133">Transmembrane helix</keyword>
<comment type="caution">
    <text evidence="8">The sequence shown here is derived from an EMBL/GenBank/DDBJ whole genome shotgun (WGS) entry which is preliminary data.</text>
</comment>
<organism evidence="8 9">
    <name type="scientific">Edwardsiella tarda</name>
    <dbReference type="NCBI Taxonomy" id="636"/>
    <lineage>
        <taxon>Bacteria</taxon>
        <taxon>Pseudomonadati</taxon>
        <taxon>Pseudomonadota</taxon>
        <taxon>Gammaproteobacteria</taxon>
        <taxon>Enterobacterales</taxon>
        <taxon>Hafniaceae</taxon>
        <taxon>Edwardsiella</taxon>
    </lineage>
</organism>
<dbReference type="GO" id="GO:0020037">
    <property type="term" value="F:heme binding"/>
    <property type="evidence" value="ECO:0007669"/>
    <property type="project" value="TreeGrafter"/>
</dbReference>
<evidence type="ECO:0000313" key="8">
    <source>
        <dbReference type="EMBL" id="PEH73733.1"/>
    </source>
</evidence>
<feature type="transmembrane region" description="Helical" evidence="6">
    <location>
        <begin position="129"/>
        <end position="153"/>
    </location>
</feature>
<dbReference type="InterPro" id="IPR016174">
    <property type="entry name" value="Di-haem_cyt_TM"/>
</dbReference>
<reference evidence="9" key="1">
    <citation type="submission" date="2017-09" db="EMBL/GenBank/DDBJ databases">
        <title>FDA dAtabase for Regulatory Grade micrObial Sequences (FDA-ARGOS): Supporting development and validation of Infectious Disease Dx tests.</title>
        <authorList>
            <person name="Goldberg B."/>
            <person name="Campos J."/>
            <person name="Tallon L."/>
            <person name="Sadzewicz L."/>
            <person name="Ott S."/>
            <person name="Zhao X."/>
            <person name="Nagaraj S."/>
            <person name="Vavikolanu K."/>
            <person name="Aluvathingal J."/>
            <person name="Nadendla S."/>
            <person name="Geyer C."/>
            <person name="Sichtig H."/>
        </authorList>
    </citation>
    <scope>NUCLEOTIDE SEQUENCE [LARGE SCALE GENOMIC DNA]</scope>
    <source>
        <strain evidence="9">FDAARGOS_370</strain>
    </source>
</reference>
<accession>A0A2A7U656</accession>
<feature type="transmembrane region" description="Helical" evidence="6">
    <location>
        <begin position="7"/>
        <end position="25"/>
    </location>
</feature>
<keyword evidence="2" id="KW-1003">Cell membrane</keyword>
<dbReference type="Gene3D" id="1.20.950.20">
    <property type="entry name" value="Transmembrane di-heme cytochromes, Chain C"/>
    <property type="match status" value="1"/>
</dbReference>
<sequence length="171" mass="19310">MRWDAVVRLTHWSVALGFLLNRLYLTVPGSLWHRGIGLTVAGLVLLRLLWGVTFARGPARLSAFIPTPHSLIQHLRELRSRTVPQTLHHNPLGAIGIWLTWLLLLSIALTGWGQGSALAWRWPLDLWHLWLIEALTAVVCVHVLAVIAMSVWLRRNLIAAMLPGRRRGLDE</sequence>
<evidence type="ECO:0000256" key="3">
    <source>
        <dbReference type="ARBA" id="ARBA00022692"/>
    </source>
</evidence>
<dbReference type="InterPro" id="IPR051542">
    <property type="entry name" value="Hydrogenase_cytochrome"/>
</dbReference>
<name>A0A2A7U656_EDWTA</name>
<feature type="domain" description="Cytochrome b561 bacterial/Ni-hydrogenase" evidence="7">
    <location>
        <begin position="2"/>
        <end position="164"/>
    </location>
</feature>
<feature type="transmembrane region" description="Helical" evidence="6">
    <location>
        <begin position="91"/>
        <end position="109"/>
    </location>
</feature>
<evidence type="ECO:0000256" key="4">
    <source>
        <dbReference type="ARBA" id="ARBA00022989"/>
    </source>
</evidence>
<gene>
    <name evidence="8" type="ORF">CRM76_18245</name>
</gene>
<evidence type="ECO:0000256" key="6">
    <source>
        <dbReference type="SAM" id="Phobius"/>
    </source>
</evidence>
<dbReference type="AlphaFoldDB" id="A0A2A7U656"/>
<proteinExistence type="predicted"/>
<dbReference type="GO" id="GO:0005886">
    <property type="term" value="C:plasma membrane"/>
    <property type="evidence" value="ECO:0007669"/>
    <property type="project" value="UniProtKB-SubCell"/>
</dbReference>
<dbReference type="Proteomes" id="UP000219788">
    <property type="component" value="Unassembled WGS sequence"/>
</dbReference>
<keyword evidence="5 6" id="KW-0472">Membrane</keyword>
<evidence type="ECO:0000256" key="5">
    <source>
        <dbReference type="ARBA" id="ARBA00023136"/>
    </source>
</evidence>
<evidence type="ECO:0000313" key="9">
    <source>
        <dbReference type="Proteomes" id="UP000219788"/>
    </source>
</evidence>
<comment type="subcellular location">
    <subcellularLocation>
        <location evidence="1">Cell membrane</location>
        <topology evidence="1">Multi-pass membrane protein</topology>
    </subcellularLocation>
</comment>
<dbReference type="STRING" id="636.AAW15_13580"/>
<dbReference type="PANTHER" id="PTHR30485">
    <property type="entry name" value="NI/FE-HYDROGENASE 1 B-TYPE CYTOCHROME SUBUNIT"/>
    <property type="match status" value="1"/>
</dbReference>
<dbReference type="Pfam" id="PF01292">
    <property type="entry name" value="Ni_hydr_CYTB"/>
    <property type="match status" value="1"/>
</dbReference>
<dbReference type="PANTHER" id="PTHR30485:SF2">
    <property type="entry name" value="BLL0597 PROTEIN"/>
    <property type="match status" value="1"/>
</dbReference>
<evidence type="ECO:0000256" key="2">
    <source>
        <dbReference type="ARBA" id="ARBA00022475"/>
    </source>
</evidence>
<dbReference type="OrthoDB" id="196472at2"/>
<dbReference type="InterPro" id="IPR011577">
    <property type="entry name" value="Cyt_b561_bac/Ni-Hgenase"/>
</dbReference>
<dbReference type="EMBL" id="PDDV01000013">
    <property type="protein sequence ID" value="PEH73733.1"/>
    <property type="molecule type" value="Genomic_DNA"/>
</dbReference>
<feature type="transmembrane region" description="Helical" evidence="6">
    <location>
        <begin position="31"/>
        <end position="50"/>
    </location>
</feature>
<dbReference type="RefSeq" id="WP_068871247.1">
    <property type="nucleotide sequence ID" value="NZ_AP028090.1"/>
</dbReference>